<evidence type="ECO:0000256" key="1">
    <source>
        <dbReference type="ARBA" id="ARBA00010928"/>
    </source>
</evidence>
<dbReference type="Gene3D" id="3.40.50.720">
    <property type="entry name" value="NAD(P)-binding Rossmann-like Domain"/>
    <property type="match status" value="1"/>
</dbReference>
<sequence>MTPVRFGVLGASKFALEHMSRAIHEAEGAVFAALATSSEEKAAPFRAFNPALRVFTDYDAMLASDEIDAVYIPLPNHLHIAWSLKALEAGKHVLCEKPVAMQAQDIDRLIAKRDETGLLAAEAYMIVHHPQWQRVREVLAAGEIGALARVEAAFSYDNRDAQNIRNRPETGGGALGDIGVYALGCVRYATGEEPLEITRAAITREHGVDVTADVSARFPSFAYHGYVSMRMAPFQEVRFHGQEGVIVLKTPFNAGVAGVAAIEIRDATGTMRVEQFPRVRQYVCQVENFVRALRDGVAYPWSLEDARGTQAMIDMVFDADQGGRV</sequence>
<dbReference type="GO" id="GO:0016491">
    <property type="term" value="F:oxidoreductase activity"/>
    <property type="evidence" value="ECO:0007669"/>
    <property type="project" value="UniProtKB-KW"/>
</dbReference>
<comment type="similarity">
    <text evidence="1">Belongs to the Gfo/Idh/MocA family.</text>
</comment>
<accession>A0AAW7XQN4</accession>
<dbReference type="AlphaFoldDB" id="A0AAW7XQN4"/>
<dbReference type="EMBL" id="JAUOPJ010000004">
    <property type="protein sequence ID" value="MDO6456746.1"/>
    <property type="molecule type" value="Genomic_DNA"/>
</dbReference>
<evidence type="ECO:0000259" key="4">
    <source>
        <dbReference type="Pfam" id="PF22725"/>
    </source>
</evidence>
<dbReference type="InterPro" id="IPR036291">
    <property type="entry name" value="NAD(P)-bd_dom_sf"/>
</dbReference>
<evidence type="ECO:0000313" key="5">
    <source>
        <dbReference type="EMBL" id="MDO6456746.1"/>
    </source>
</evidence>
<proteinExistence type="inferred from homology"/>
<dbReference type="InterPro" id="IPR055170">
    <property type="entry name" value="GFO_IDH_MocA-like_dom"/>
</dbReference>
<dbReference type="Pfam" id="PF22725">
    <property type="entry name" value="GFO_IDH_MocA_C3"/>
    <property type="match status" value="1"/>
</dbReference>
<dbReference type="Gene3D" id="3.30.360.10">
    <property type="entry name" value="Dihydrodipicolinate Reductase, domain 2"/>
    <property type="match status" value="1"/>
</dbReference>
<dbReference type="Pfam" id="PF01408">
    <property type="entry name" value="GFO_IDH_MocA"/>
    <property type="match status" value="1"/>
</dbReference>
<dbReference type="InterPro" id="IPR050984">
    <property type="entry name" value="Gfo/Idh/MocA_domain"/>
</dbReference>
<protein>
    <submittedName>
        <fullName evidence="5">Gfo/Idh/MocA family oxidoreductase</fullName>
    </submittedName>
</protein>
<dbReference type="InterPro" id="IPR000683">
    <property type="entry name" value="Gfo/Idh/MocA-like_OxRdtase_N"/>
</dbReference>
<gene>
    <name evidence="5" type="ORF">Q4494_06615</name>
</gene>
<dbReference type="PANTHER" id="PTHR22604:SF105">
    <property type="entry name" value="TRANS-1,2-DIHYDROBENZENE-1,2-DIOL DEHYDROGENASE"/>
    <property type="match status" value="1"/>
</dbReference>
<name>A0AAW7XQN4_9RHOB</name>
<feature type="domain" description="Gfo/Idh/MocA-like oxidoreductase N-terminal" evidence="3">
    <location>
        <begin position="4"/>
        <end position="119"/>
    </location>
</feature>
<dbReference type="PANTHER" id="PTHR22604">
    <property type="entry name" value="OXIDOREDUCTASES"/>
    <property type="match status" value="1"/>
</dbReference>
<evidence type="ECO:0000313" key="6">
    <source>
        <dbReference type="Proteomes" id="UP001169823"/>
    </source>
</evidence>
<dbReference type="Proteomes" id="UP001169823">
    <property type="component" value="Unassembled WGS sequence"/>
</dbReference>
<comment type="caution">
    <text evidence="5">The sequence shown here is derived from an EMBL/GenBank/DDBJ whole genome shotgun (WGS) entry which is preliminary data.</text>
</comment>
<dbReference type="RefSeq" id="WP_303481728.1">
    <property type="nucleotide sequence ID" value="NZ_JAUOPJ010000004.1"/>
</dbReference>
<evidence type="ECO:0000259" key="3">
    <source>
        <dbReference type="Pfam" id="PF01408"/>
    </source>
</evidence>
<evidence type="ECO:0000256" key="2">
    <source>
        <dbReference type="ARBA" id="ARBA00023002"/>
    </source>
</evidence>
<organism evidence="5 6">
    <name type="scientific">Celeribacter halophilus</name>
    <dbReference type="NCBI Taxonomy" id="576117"/>
    <lineage>
        <taxon>Bacteria</taxon>
        <taxon>Pseudomonadati</taxon>
        <taxon>Pseudomonadota</taxon>
        <taxon>Alphaproteobacteria</taxon>
        <taxon>Rhodobacterales</taxon>
        <taxon>Roseobacteraceae</taxon>
        <taxon>Celeribacter</taxon>
    </lineage>
</organism>
<reference evidence="5" key="1">
    <citation type="submission" date="2023-07" db="EMBL/GenBank/DDBJ databases">
        <title>Genome content predicts the carbon catabolic preferences of heterotrophic bacteria.</title>
        <authorList>
            <person name="Gralka M."/>
        </authorList>
    </citation>
    <scope>NUCLEOTIDE SEQUENCE</scope>
    <source>
        <strain evidence="5">I2M02</strain>
    </source>
</reference>
<dbReference type="SUPFAM" id="SSF51735">
    <property type="entry name" value="NAD(P)-binding Rossmann-fold domains"/>
    <property type="match status" value="1"/>
</dbReference>
<dbReference type="SUPFAM" id="SSF55347">
    <property type="entry name" value="Glyceraldehyde-3-phosphate dehydrogenase-like, C-terminal domain"/>
    <property type="match status" value="1"/>
</dbReference>
<feature type="domain" description="GFO/IDH/MocA-like oxidoreductase" evidence="4">
    <location>
        <begin position="132"/>
        <end position="246"/>
    </location>
</feature>
<dbReference type="GO" id="GO:0000166">
    <property type="term" value="F:nucleotide binding"/>
    <property type="evidence" value="ECO:0007669"/>
    <property type="project" value="InterPro"/>
</dbReference>
<keyword evidence="2" id="KW-0560">Oxidoreductase</keyword>